<feature type="non-terminal residue" evidence="2">
    <location>
        <position position="186"/>
    </location>
</feature>
<sequence length="186" mass="20941">WRLKLAQFEFDIHHIPGKVNLTADVLSRISQVQESSFVKSIQHSDDMNEITEHEPSRKDDSPKIIDLIKKEQKKLSEKEIESAKLIGGINVDANGNIIFPGGSEFVKDRILYEEHVRLGHASATSLMISLQKEGVRFAGMERLAKELISSCVYCQKLSRKGYKRAFATIASRKAFEEVSIDTLGPI</sequence>
<evidence type="ECO:0008006" key="4">
    <source>
        <dbReference type="Google" id="ProtNLM"/>
    </source>
</evidence>
<feature type="non-terminal residue" evidence="2">
    <location>
        <position position="1"/>
    </location>
</feature>
<dbReference type="Proteomes" id="UP001057375">
    <property type="component" value="Unassembled WGS sequence"/>
</dbReference>
<evidence type="ECO:0000256" key="1">
    <source>
        <dbReference type="SAM" id="MobiDB-lite"/>
    </source>
</evidence>
<reference evidence="2" key="1">
    <citation type="submission" date="2022-03" db="EMBL/GenBank/DDBJ databases">
        <title>Draft genome sequence of Aduncisulcus paluster, a free-living microaerophilic Fornicata.</title>
        <authorList>
            <person name="Yuyama I."/>
            <person name="Kume K."/>
            <person name="Tamura T."/>
            <person name="Inagaki Y."/>
            <person name="Hashimoto T."/>
        </authorList>
    </citation>
    <scope>NUCLEOTIDE SEQUENCE</scope>
    <source>
        <strain evidence="2">NY0171</strain>
    </source>
</reference>
<proteinExistence type="predicted"/>
<comment type="caution">
    <text evidence="2">The sequence shown here is derived from an EMBL/GenBank/DDBJ whole genome shotgun (WGS) entry which is preliminary data.</text>
</comment>
<feature type="region of interest" description="Disordered" evidence="1">
    <location>
        <begin position="41"/>
        <end position="60"/>
    </location>
</feature>
<name>A0ABQ5KZ01_9EUKA</name>
<protein>
    <recommendedName>
        <fullName evidence="4">Integrase zinc-binding domain-containing protein</fullName>
    </recommendedName>
</protein>
<evidence type="ECO:0000313" key="3">
    <source>
        <dbReference type="Proteomes" id="UP001057375"/>
    </source>
</evidence>
<gene>
    <name evidence="2" type="ORF">ADUPG1_003608</name>
</gene>
<dbReference type="EMBL" id="BQXS01004992">
    <property type="protein sequence ID" value="GKT37670.1"/>
    <property type="molecule type" value="Genomic_DNA"/>
</dbReference>
<organism evidence="2 3">
    <name type="scientific">Aduncisulcus paluster</name>
    <dbReference type="NCBI Taxonomy" id="2918883"/>
    <lineage>
        <taxon>Eukaryota</taxon>
        <taxon>Metamonada</taxon>
        <taxon>Carpediemonas-like organisms</taxon>
        <taxon>Aduncisulcus</taxon>
    </lineage>
</organism>
<evidence type="ECO:0000313" key="2">
    <source>
        <dbReference type="EMBL" id="GKT37670.1"/>
    </source>
</evidence>
<feature type="compositionally biased region" description="Basic and acidic residues" evidence="1">
    <location>
        <begin position="42"/>
        <end position="60"/>
    </location>
</feature>
<keyword evidence="3" id="KW-1185">Reference proteome</keyword>
<accession>A0ABQ5KZ01</accession>